<organism evidence="14 15">
    <name type="scientific">Aulographum hederae CBS 113979</name>
    <dbReference type="NCBI Taxonomy" id="1176131"/>
    <lineage>
        <taxon>Eukaryota</taxon>
        <taxon>Fungi</taxon>
        <taxon>Dikarya</taxon>
        <taxon>Ascomycota</taxon>
        <taxon>Pezizomycotina</taxon>
        <taxon>Dothideomycetes</taxon>
        <taxon>Pleosporomycetidae</taxon>
        <taxon>Aulographales</taxon>
        <taxon>Aulographaceae</taxon>
    </lineage>
</organism>
<dbReference type="AlphaFoldDB" id="A0A6G1GUA4"/>
<evidence type="ECO:0000256" key="13">
    <source>
        <dbReference type="SAM" id="MobiDB-lite"/>
    </source>
</evidence>
<dbReference type="InterPro" id="IPR023617">
    <property type="entry name" value="Tyr-tRNA-ligase_arc/euk-type"/>
</dbReference>
<feature type="compositionally biased region" description="Basic residues" evidence="13">
    <location>
        <begin position="359"/>
        <end position="369"/>
    </location>
</feature>
<comment type="subcellular location">
    <subcellularLocation>
        <location evidence="2">Cytoplasm</location>
    </subcellularLocation>
    <subcellularLocation>
        <location evidence="1">Nucleus</location>
    </subcellularLocation>
</comment>
<dbReference type="PANTHER" id="PTHR46264:SF4">
    <property type="entry name" value="TYROSINE--TRNA LIGASE, CYTOPLASMIC"/>
    <property type="match status" value="1"/>
</dbReference>
<dbReference type="Gene3D" id="3.40.50.620">
    <property type="entry name" value="HUPs"/>
    <property type="match status" value="1"/>
</dbReference>
<feature type="region of interest" description="Disordered" evidence="13">
    <location>
        <begin position="346"/>
        <end position="406"/>
    </location>
</feature>
<name>A0A6G1GUA4_9PEZI</name>
<keyword evidence="8 12" id="KW-0648">Protein biosynthesis</keyword>
<dbReference type="Proteomes" id="UP000800041">
    <property type="component" value="Unassembled WGS sequence"/>
</dbReference>
<evidence type="ECO:0000313" key="15">
    <source>
        <dbReference type="Proteomes" id="UP000800041"/>
    </source>
</evidence>
<comment type="similarity">
    <text evidence="3 12">Belongs to the class-I aminoacyl-tRNA synthetase family.</text>
</comment>
<dbReference type="InterPro" id="IPR002305">
    <property type="entry name" value="aa-tRNA-synth_Ic"/>
</dbReference>
<dbReference type="GO" id="GO:0005634">
    <property type="term" value="C:nucleus"/>
    <property type="evidence" value="ECO:0007669"/>
    <property type="project" value="UniProtKB-SubCell"/>
</dbReference>
<dbReference type="InterPro" id="IPR002307">
    <property type="entry name" value="Tyr-tRNA-ligase"/>
</dbReference>
<gene>
    <name evidence="14" type="ORF">K402DRAFT_359344</name>
</gene>
<evidence type="ECO:0000256" key="10">
    <source>
        <dbReference type="ARBA" id="ARBA00023242"/>
    </source>
</evidence>
<keyword evidence="5 12" id="KW-0436">Ligase</keyword>
<keyword evidence="7 12" id="KW-0067">ATP-binding</keyword>
<evidence type="ECO:0000313" key="14">
    <source>
        <dbReference type="EMBL" id="KAF1984392.1"/>
    </source>
</evidence>
<keyword evidence="4" id="KW-0963">Cytoplasm</keyword>
<dbReference type="EC" id="6.1.1.1" evidence="12"/>
<evidence type="ECO:0000256" key="3">
    <source>
        <dbReference type="ARBA" id="ARBA00005594"/>
    </source>
</evidence>
<protein>
    <recommendedName>
        <fullName evidence="12">Tyrosine--tRNA ligase</fullName>
        <ecNumber evidence="12">6.1.1.1</ecNumber>
    </recommendedName>
    <alternativeName>
        <fullName evidence="12">Tyrosyl-tRNA synthetase</fullName>
    </alternativeName>
</protein>
<dbReference type="GO" id="GO:0006437">
    <property type="term" value="P:tyrosyl-tRNA aminoacylation"/>
    <property type="evidence" value="ECO:0007669"/>
    <property type="project" value="InterPro"/>
</dbReference>
<evidence type="ECO:0000256" key="2">
    <source>
        <dbReference type="ARBA" id="ARBA00004496"/>
    </source>
</evidence>
<evidence type="ECO:0000256" key="8">
    <source>
        <dbReference type="ARBA" id="ARBA00022917"/>
    </source>
</evidence>
<keyword evidence="6 12" id="KW-0547">Nucleotide-binding</keyword>
<evidence type="ECO:0000256" key="9">
    <source>
        <dbReference type="ARBA" id="ARBA00023146"/>
    </source>
</evidence>
<dbReference type="SUPFAM" id="SSF52374">
    <property type="entry name" value="Nucleotidylyl transferase"/>
    <property type="match status" value="1"/>
</dbReference>
<dbReference type="FunFam" id="3.40.50.620:FF:000040">
    <property type="entry name" value="Tyrosine--tRNA ligase"/>
    <property type="match status" value="1"/>
</dbReference>
<evidence type="ECO:0000256" key="5">
    <source>
        <dbReference type="ARBA" id="ARBA00022598"/>
    </source>
</evidence>
<dbReference type="EMBL" id="ML977168">
    <property type="protein sequence ID" value="KAF1984392.1"/>
    <property type="molecule type" value="Genomic_DNA"/>
</dbReference>
<evidence type="ECO:0000256" key="4">
    <source>
        <dbReference type="ARBA" id="ARBA00022490"/>
    </source>
</evidence>
<evidence type="ECO:0000256" key="1">
    <source>
        <dbReference type="ARBA" id="ARBA00004123"/>
    </source>
</evidence>
<keyword evidence="10" id="KW-0539">Nucleus</keyword>
<accession>A0A6G1GUA4</accession>
<dbReference type="GO" id="GO:0005524">
    <property type="term" value="F:ATP binding"/>
    <property type="evidence" value="ECO:0007669"/>
    <property type="project" value="UniProtKB-KW"/>
</dbReference>
<reference evidence="14" key="1">
    <citation type="journal article" date="2020" name="Stud. Mycol.">
        <title>101 Dothideomycetes genomes: a test case for predicting lifestyles and emergence of pathogens.</title>
        <authorList>
            <person name="Haridas S."/>
            <person name="Albert R."/>
            <person name="Binder M."/>
            <person name="Bloem J."/>
            <person name="Labutti K."/>
            <person name="Salamov A."/>
            <person name="Andreopoulos B."/>
            <person name="Baker S."/>
            <person name="Barry K."/>
            <person name="Bills G."/>
            <person name="Bluhm B."/>
            <person name="Cannon C."/>
            <person name="Castanera R."/>
            <person name="Culley D."/>
            <person name="Daum C."/>
            <person name="Ezra D."/>
            <person name="Gonzalez J."/>
            <person name="Henrissat B."/>
            <person name="Kuo A."/>
            <person name="Liang C."/>
            <person name="Lipzen A."/>
            <person name="Lutzoni F."/>
            <person name="Magnuson J."/>
            <person name="Mondo S."/>
            <person name="Nolan M."/>
            <person name="Ohm R."/>
            <person name="Pangilinan J."/>
            <person name="Park H.-J."/>
            <person name="Ramirez L."/>
            <person name="Alfaro M."/>
            <person name="Sun H."/>
            <person name="Tritt A."/>
            <person name="Yoshinaga Y."/>
            <person name="Zwiers L.-H."/>
            <person name="Turgeon B."/>
            <person name="Goodwin S."/>
            <person name="Spatafora J."/>
            <person name="Crous P."/>
            <person name="Grigoriev I."/>
        </authorList>
    </citation>
    <scope>NUCLEOTIDE SEQUENCE</scope>
    <source>
        <strain evidence="14">CBS 113979</strain>
    </source>
</reference>
<evidence type="ECO:0000256" key="11">
    <source>
        <dbReference type="ARBA" id="ARBA00048248"/>
    </source>
</evidence>
<evidence type="ECO:0000256" key="6">
    <source>
        <dbReference type="ARBA" id="ARBA00022741"/>
    </source>
</evidence>
<dbReference type="PIRSF" id="PIRSF006588">
    <property type="entry name" value="TyrRS_arch_euk"/>
    <property type="match status" value="1"/>
</dbReference>
<evidence type="ECO:0000256" key="12">
    <source>
        <dbReference type="RuleBase" id="RU361234"/>
    </source>
</evidence>
<dbReference type="NCBIfam" id="NF006330">
    <property type="entry name" value="PRK08560.1"/>
    <property type="match status" value="1"/>
</dbReference>
<comment type="catalytic activity">
    <reaction evidence="11 12">
        <text>tRNA(Tyr) + L-tyrosine + ATP = L-tyrosyl-tRNA(Tyr) + AMP + diphosphate + H(+)</text>
        <dbReference type="Rhea" id="RHEA:10220"/>
        <dbReference type="Rhea" id="RHEA-COMP:9706"/>
        <dbReference type="Rhea" id="RHEA-COMP:9707"/>
        <dbReference type="ChEBI" id="CHEBI:15378"/>
        <dbReference type="ChEBI" id="CHEBI:30616"/>
        <dbReference type="ChEBI" id="CHEBI:33019"/>
        <dbReference type="ChEBI" id="CHEBI:58315"/>
        <dbReference type="ChEBI" id="CHEBI:78442"/>
        <dbReference type="ChEBI" id="CHEBI:78536"/>
        <dbReference type="ChEBI" id="CHEBI:456215"/>
        <dbReference type="EC" id="6.1.1.1"/>
    </reaction>
</comment>
<evidence type="ECO:0000256" key="7">
    <source>
        <dbReference type="ARBA" id="ARBA00022840"/>
    </source>
</evidence>
<dbReference type="GO" id="GO:0004831">
    <property type="term" value="F:tyrosine-tRNA ligase activity"/>
    <property type="evidence" value="ECO:0007669"/>
    <property type="project" value="UniProtKB-EC"/>
</dbReference>
<dbReference type="InterPro" id="IPR014729">
    <property type="entry name" value="Rossmann-like_a/b/a_fold"/>
</dbReference>
<dbReference type="NCBIfam" id="TIGR00234">
    <property type="entry name" value="tyrS"/>
    <property type="match status" value="1"/>
</dbReference>
<dbReference type="OrthoDB" id="197206at2759"/>
<dbReference type="PANTHER" id="PTHR46264">
    <property type="entry name" value="TYROSINE-TRNA LIGASE"/>
    <property type="match status" value="1"/>
</dbReference>
<keyword evidence="15" id="KW-1185">Reference proteome</keyword>
<proteinExistence type="inferred from homology"/>
<dbReference type="PRINTS" id="PR01040">
    <property type="entry name" value="TRNASYNTHTYR"/>
</dbReference>
<dbReference type="Pfam" id="PF00579">
    <property type="entry name" value="tRNA-synt_1b"/>
    <property type="match status" value="1"/>
</dbReference>
<keyword evidence="9 12" id="KW-0030">Aminoacyl-tRNA synthetase</keyword>
<sequence length="406" mass="44841">MAGNMSPDDQLKLINNNLAEVLNPEIIEDVIRNQKRPLIIYWGTATTGRPHAGYWVPMLKLAEFLKAGCKLKILLADVHAVLDNLKSSEELVAYRAQYYRFVIRAMLSAIGVPLDQLEFHLGSDFQETKEYIRHQRRLSTVCTLHDAKRAGAEVVKQVDNPLLSGLEYPVMQALDEEYLGVDAQFGGVDQRKIFALAKDILPRVGMKVRAHLMNSMVPGLQGGKMSASDPDSKIDILDDATTVEKKLKKAYAAPKVVDGNGLLSFIEYVLLPASTIKGSEPSFTVSRERDQLEPLVYSDIKQLHKDYESDILTPQLLKQSVTGALAALLAPIQEAFKANPEWQEIEKKAYPPPPPPEKKQKKVKNKGTKHPGGAAAPSAAEKVEQAEGVDGPEEAAQAMDDLKVEK</sequence>
<dbReference type="FunFam" id="1.10.240.10:FF:000004">
    <property type="entry name" value="Tyrosine--tRNA ligase"/>
    <property type="match status" value="1"/>
</dbReference>
<dbReference type="Gene3D" id="1.10.240.10">
    <property type="entry name" value="Tyrosyl-Transfer RNA Synthetase"/>
    <property type="match status" value="1"/>
</dbReference>
<dbReference type="GO" id="GO:0005737">
    <property type="term" value="C:cytoplasm"/>
    <property type="evidence" value="ECO:0007669"/>
    <property type="project" value="UniProtKB-SubCell"/>
</dbReference>
<dbReference type="InterPro" id="IPR050489">
    <property type="entry name" value="Tyr-tRNA_synthase"/>
</dbReference>